<dbReference type="WBParaSite" id="SCUD_0000267601-mRNA-1">
    <property type="protein sequence ID" value="SCUD_0000267601-mRNA-1"/>
    <property type="gene ID" value="SCUD_0000267601"/>
</dbReference>
<reference evidence="5" key="1">
    <citation type="submission" date="2016-06" db="UniProtKB">
        <authorList>
            <consortium name="WormBaseParasite"/>
        </authorList>
    </citation>
    <scope>IDENTIFICATION</scope>
</reference>
<dbReference type="STRING" id="6186.A0A183JJ02"/>
<evidence type="ECO:0000313" key="3">
    <source>
        <dbReference type="EMBL" id="VDO76215.1"/>
    </source>
</evidence>
<feature type="region of interest" description="Disordered" evidence="2">
    <location>
        <begin position="207"/>
        <end position="230"/>
    </location>
</feature>
<name>A0A183JJ02_9TREM</name>
<gene>
    <name evidence="3" type="ORF">SCUD_LOCUS2677</name>
</gene>
<accession>A0A183JJ02</accession>
<evidence type="ECO:0000256" key="1">
    <source>
        <dbReference type="SAM" id="Coils"/>
    </source>
</evidence>
<protein>
    <submittedName>
        <fullName evidence="5">LisH domain-containing protein</fullName>
    </submittedName>
</protein>
<keyword evidence="1" id="KW-0175">Coiled coil</keyword>
<feature type="coiled-coil region" evidence="1">
    <location>
        <begin position="138"/>
        <end position="172"/>
    </location>
</feature>
<keyword evidence="4" id="KW-1185">Reference proteome</keyword>
<dbReference type="GO" id="GO:0005802">
    <property type="term" value="C:trans-Golgi network"/>
    <property type="evidence" value="ECO:0007669"/>
    <property type="project" value="InterPro"/>
</dbReference>
<dbReference type="InterPro" id="IPR040362">
    <property type="entry name" value="RELCH"/>
</dbReference>
<evidence type="ECO:0000313" key="5">
    <source>
        <dbReference type="WBParaSite" id="SCUD_0000267601-mRNA-1"/>
    </source>
</evidence>
<dbReference type="GO" id="GO:0055037">
    <property type="term" value="C:recycling endosome"/>
    <property type="evidence" value="ECO:0007669"/>
    <property type="project" value="TreeGrafter"/>
</dbReference>
<dbReference type="EMBL" id="UZAK01002700">
    <property type="protein sequence ID" value="VDO76215.1"/>
    <property type="molecule type" value="Genomic_DNA"/>
</dbReference>
<dbReference type="PANTHER" id="PTHR32059">
    <property type="entry name" value="RAB11-BINDING PROTEIN RELCH"/>
    <property type="match status" value="1"/>
</dbReference>
<feature type="compositionally biased region" description="Low complexity" evidence="2">
    <location>
        <begin position="213"/>
        <end position="228"/>
    </location>
</feature>
<sequence length="243" mass="27684">MKSLANNSILNNHFRSNFNNGTQKTLPHELRAISFLINEYFLEQNFRLTAIQFAEEVEEHGLHSLESWHEVAINLRKPPSLLSLLRLYWNPSSVSQSQISSNRDVPNCKFCEVAVQTESDQNVYTVTAGFNEYSSIEIQAKNEEISSLKSKINHLELQYSTASQNTRDLRNQLICLKREHIEMIDKTLSNKYTTTTNANTTVIKVSDSDDECNNQSSLSDNDSVSYSSPGKFGFTDRTNKSCR</sequence>
<organism evidence="5">
    <name type="scientific">Schistosoma curassoni</name>
    <dbReference type="NCBI Taxonomy" id="6186"/>
    <lineage>
        <taxon>Eukaryota</taxon>
        <taxon>Metazoa</taxon>
        <taxon>Spiralia</taxon>
        <taxon>Lophotrochozoa</taxon>
        <taxon>Platyhelminthes</taxon>
        <taxon>Trematoda</taxon>
        <taxon>Digenea</taxon>
        <taxon>Strigeidida</taxon>
        <taxon>Schistosomatoidea</taxon>
        <taxon>Schistosomatidae</taxon>
        <taxon>Schistosoma</taxon>
    </lineage>
</organism>
<dbReference type="Proteomes" id="UP000279833">
    <property type="component" value="Unassembled WGS sequence"/>
</dbReference>
<proteinExistence type="predicted"/>
<evidence type="ECO:0000313" key="4">
    <source>
        <dbReference type="Proteomes" id="UP000279833"/>
    </source>
</evidence>
<reference evidence="3 4" key="2">
    <citation type="submission" date="2018-11" db="EMBL/GenBank/DDBJ databases">
        <authorList>
            <consortium name="Pathogen Informatics"/>
        </authorList>
    </citation>
    <scope>NUCLEOTIDE SEQUENCE [LARGE SCALE GENOMIC DNA]</scope>
    <source>
        <strain evidence="3">Dakar</strain>
        <strain evidence="4">Dakar, Senegal</strain>
    </source>
</reference>
<dbReference type="AlphaFoldDB" id="A0A183JJ02"/>
<evidence type="ECO:0000256" key="2">
    <source>
        <dbReference type="SAM" id="MobiDB-lite"/>
    </source>
</evidence>
<dbReference type="GO" id="GO:0032367">
    <property type="term" value="P:intracellular cholesterol transport"/>
    <property type="evidence" value="ECO:0007669"/>
    <property type="project" value="InterPro"/>
</dbReference>
<dbReference type="PANTHER" id="PTHR32059:SF0">
    <property type="entry name" value="RAB11-BINDING PROTEIN RELCH"/>
    <property type="match status" value="1"/>
</dbReference>